<evidence type="ECO:0000313" key="2">
    <source>
        <dbReference type="EMBL" id="WNZ23839.1"/>
    </source>
</evidence>
<gene>
    <name evidence="2" type="ORF">HJG54_13890</name>
</gene>
<dbReference type="RefSeq" id="WP_316435593.1">
    <property type="nucleotide sequence ID" value="NZ_CP053586.1"/>
</dbReference>
<evidence type="ECO:0000256" key="1">
    <source>
        <dbReference type="SAM" id="MobiDB-lite"/>
    </source>
</evidence>
<feature type="compositionally biased region" description="Basic and acidic residues" evidence="1">
    <location>
        <begin position="37"/>
        <end position="51"/>
    </location>
</feature>
<proteinExistence type="predicted"/>
<name>A0AA96WEQ6_9CYAN</name>
<dbReference type="AlphaFoldDB" id="A0AA96WEQ6"/>
<organism evidence="2">
    <name type="scientific">Leptolyngbya sp. NK1-12</name>
    <dbReference type="NCBI Taxonomy" id="2547451"/>
    <lineage>
        <taxon>Bacteria</taxon>
        <taxon>Bacillati</taxon>
        <taxon>Cyanobacteriota</taxon>
        <taxon>Cyanophyceae</taxon>
        <taxon>Leptolyngbyales</taxon>
        <taxon>Leptolyngbyaceae</taxon>
        <taxon>Leptolyngbya group</taxon>
        <taxon>Leptolyngbya</taxon>
    </lineage>
</organism>
<accession>A0AA96WEQ6</accession>
<dbReference type="EMBL" id="CP053586">
    <property type="protein sequence ID" value="WNZ23839.1"/>
    <property type="molecule type" value="Genomic_DNA"/>
</dbReference>
<reference evidence="2" key="1">
    <citation type="submission" date="2020-05" db="EMBL/GenBank/DDBJ databases">
        <authorList>
            <person name="Zhu T."/>
            <person name="Keshari N."/>
            <person name="Lu X."/>
        </authorList>
    </citation>
    <scope>NUCLEOTIDE SEQUENCE</scope>
    <source>
        <strain evidence="2">NK1-12</strain>
    </source>
</reference>
<protein>
    <submittedName>
        <fullName evidence="2">Uncharacterized protein</fullName>
    </submittedName>
</protein>
<sequence length="81" mass="8992">MTSNQPNPSEPLFRTPQPNELQSEESKEATWQNLAKRGTETDTIDDRKTEDASALTDSVNVIENMENLADRHPPSIDSPPG</sequence>
<feature type="region of interest" description="Disordered" evidence="1">
    <location>
        <begin position="1"/>
        <end position="60"/>
    </location>
</feature>